<evidence type="ECO:0000313" key="2">
    <source>
        <dbReference type="EMBL" id="PIK19206.1"/>
    </source>
</evidence>
<keyword evidence="1" id="KW-0812">Transmembrane</keyword>
<dbReference type="AlphaFoldDB" id="A0A2G8I6P5"/>
<keyword evidence="1" id="KW-1133">Transmembrane helix</keyword>
<dbReference type="Proteomes" id="UP000230046">
    <property type="component" value="Unassembled WGS sequence"/>
</dbReference>
<name>A0A2G8I6P5_PREIN</name>
<evidence type="ECO:0000256" key="1">
    <source>
        <dbReference type="SAM" id="Phobius"/>
    </source>
</evidence>
<sequence length="131" mass="15259">MALRKRRFCDAKQPLLPCKTYAFGMQNNRFCNALIIKLLRNRYACEKYLHPNHVPTVKKWLACGSGSTGVYRWNSFLLVAFPHKKILPFCLRKQRGSMGSYNIFRGFLLPVFLYTELIHIVSFVVDGYDYG</sequence>
<organism evidence="2 3">
    <name type="scientific">Prevotella intermedia</name>
    <dbReference type="NCBI Taxonomy" id="28131"/>
    <lineage>
        <taxon>Bacteria</taxon>
        <taxon>Pseudomonadati</taxon>
        <taxon>Bacteroidota</taxon>
        <taxon>Bacteroidia</taxon>
        <taxon>Bacteroidales</taxon>
        <taxon>Prevotellaceae</taxon>
        <taxon>Prevotella</taxon>
    </lineage>
</organism>
<comment type="caution">
    <text evidence="2">The sequence shown here is derived from an EMBL/GenBank/DDBJ whole genome shotgun (WGS) entry which is preliminary data.</text>
</comment>
<reference evidence="2 3" key="1">
    <citation type="submission" date="2017-11" db="EMBL/GenBank/DDBJ databases">
        <title>Genome sequencing of Prevotella intermedia KCOM 1653.</title>
        <authorList>
            <person name="Kook J.-K."/>
            <person name="Park S.-N."/>
            <person name="Lim Y.K."/>
        </authorList>
    </citation>
    <scope>NUCLEOTIDE SEQUENCE [LARGE SCALE GENOMIC DNA]</scope>
    <source>
        <strain evidence="2 3">KCOM 1653</strain>
    </source>
</reference>
<keyword evidence="1" id="KW-0472">Membrane</keyword>
<gene>
    <name evidence="2" type="ORF">CTI18_09560</name>
</gene>
<feature type="transmembrane region" description="Helical" evidence="1">
    <location>
        <begin position="103"/>
        <end position="125"/>
    </location>
</feature>
<evidence type="ECO:0000313" key="3">
    <source>
        <dbReference type="Proteomes" id="UP000230046"/>
    </source>
</evidence>
<accession>A0A2G8I6P5</accession>
<protein>
    <submittedName>
        <fullName evidence="2">Uncharacterized protein</fullName>
    </submittedName>
</protein>
<dbReference type="EMBL" id="PEKN01000002">
    <property type="protein sequence ID" value="PIK19206.1"/>
    <property type="molecule type" value="Genomic_DNA"/>
</dbReference>
<proteinExistence type="predicted"/>